<keyword evidence="4 5" id="KW-0472">Membrane</keyword>
<evidence type="ECO:0000256" key="2">
    <source>
        <dbReference type="ARBA" id="ARBA00022692"/>
    </source>
</evidence>
<keyword evidence="7" id="KW-1185">Reference proteome</keyword>
<dbReference type="EMBL" id="JACEIK010000750">
    <property type="protein sequence ID" value="MCD7461740.1"/>
    <property type="molecule type" value="Genomic_DNA"/>
</dbReference>
<comment type="subcellular location">
    <subcellularLocation>
        <location evidence="1">Membrane</location>
        <topology evidence="1">Multi-pass membrane protein</topology>
    </subcellularLocation>
</comment>
<keyword evidence="3 5" id="KW-1133">Transmembrane helix</keyword>
<accession>A0ABS8SSI5</accession>
<feature type="transmembrane region" description="Helical" evidence="5">
    <location>
        <begin position="84"/>
        <end position="103"/>
    </location>
</feature>
<sequence length="264" mass="29366">MPTPCCQGFIAFLLKFLNFLQTFIGVSIIVYSAYMLNHWHHHHDVHDAEFPNLGSIVVSCHINSVFSALEGGYQSNKNSLPAPWFIHAFMAIGVILCCITCIGHVGAEAVNGCCLCFYSLLMTAFVLLEISLIAFIAFDHHWEKDLPNDPTGELHSLRTFIQQNMDVCKWIGVAVVIIQAFSLSLAIVLRALVSSLRINHDMEGDYAVIGRTREPLLDPHLSQTSGLAKGDARGGHSDIWSSRMREKYHLDGEARPHIPNQNPS</sequence>
<evidence type="ECO:0000256" key="3">
    <source>
        <dbReference type="ARBA" id="ARBA00022989"/>
    </source>
</evidence>
<dbReference type="InterPro" id="IPR018499">
    <property type="entry name" value="Tetraspanin/Peripherin"/>
</dbReference>
<dbReference type="Pfam" id="PF00335">
    <property type="entry name" value="Tetraspanin"/>
    <property type="match status" value="1"/>
</dbReference>
<evidence type="ECO:0000313" key="7">
    <source>
        <dbReference type="Proteomes" id="UP000823775"/>
    </source>
</evidence>
<comment type="caution">
    <text evidence="6">The sequence shown here is derived from an EMBL/GenBank/DDBJ whole genome shotgun (WGS) entry which is preliminary data.</text>
</comment>
<protein>
    <submittedName>
        <fullName evidence="6">Uncharacterized protein</fullName>
    </submittedName>
</protein>
<feature type="transmembrane region" description="Helical" evidence="5">
    <location>
        <begin position="170"/>
        <end position="193"/>
    </location>
</feature>
<gene>
    <name evidence="6" type="ORF">HAX54_047001</name>
</gene>
<evidence type="ECO:0000256" key="1">
    <source>
        <dbReference type="ARBA" id="ARBA00004141"/>
    </source>
</evidence>
<evidence type="ECO:0000256" key="4">
    <source>
        <dbReference type="ARBA" id="ARBA00023136"/>
    </source>
</evidence>
<reference evidence="6 7" key="1">
    <citation type="journal article" date="2021" name="BMC Genomics">
        <title>Datura genome reveals duplications of psychoactive alkaloid biosynthetic genes and high mutation rate following tissue culture.</title>
        <authorList>
            <person name="Rajewski A."/>
            <person name="Carter-House D."/>
            <person name="Stajich J."/>
            <person name="Litt A."/>
        </authorList>
    </citation>
    <scope>NUCLEOTIDE SEQUENCE [LARGE SCALE GENOMIC DNA]</scope>
    <source>
        <strain evidence="6">AR-01</strain>
    </source>
</reference>
<proteinExistence type="predicted"/>
<evidence type="ECO:0000313" key="6">
    <source>
        <dbReference type="EMBL" id="MCD7461740.1"/>
    </source>
</evidence>
<evidence type="ECO:0000256" key="5">
    <source>
        <dbReference type="SAM" id="Phobius"/>
    </source>
</evidence>
<dbReference type="Proteomes" id="UP000823775">
    <property type="component" value="Unassembled WGS sequence"/>
</dbReference>
<name>A0ABS8SSI5_DATST</name>
<feature type="transmembrane region" description="Helical" evidence="5">
    <location>
        <begin position="12"/>
        <end position="34"/>
    </location>
</feature>
<keyword evidence="2 5" id="KW-0812">Transmembrane</keyword>
<organism evidence="6 7">
    <name type="scientific">Datura stramonium</name>
    <name type="common">Jimsonweed</name>
    <name type="synonym">Common thornapple</name>
    <dbReference type="NCBI Taxonomy" id="4076"/>
    <lineage>
        <taxon>Eukaryota</taxon>
        <taxon>Viridiplantae</taxon>
        <taxon>Streptophyta</taxon>
        <taxon>Embryophyta</taxon>
        <taxon>Tracheophyta</taxon>
        <taxon>Spermatophyta</taxon>
        <taxon>Magnoliopsida</taxon>
        <taxon>eudicotyledons</taxon>
        <taxon>Gunneridae</taxon>
        <taxon>Pentapetalae</taxon>
        <taxon>asterids</taxon>
        <taxon>lamiids</taxon>
        <taxon>Solanales</taxon>
        <taxon>Solanaceae</taxon>
        <taxon>Solanoideae</taxon>
        <taxon>Datureae</taxon>
        <taxon>Datura</taxon>
    </lineage>
</organism>
<feature type="transmembrane region" description="Helical" evidence="5">
    <location>
        <begin position="115"/>
        <end position="138"/>
    </location>
</feature>